<comment type="catalytic activity">
    <reaction evidence="1">
        <text>3',5'-cyclic CMP + H2O = CMP + H(+)</text>
        <dbReference type="Rhea" id="RHEA:72675"/>
        <dbReference type="ChEBI" id="CHEBI:15377"/>
        <dbReference type="ChEBI" id="CHEBI:15378"/>
        <dbReference type="ChEBI" id="CHEBI:58003"/>
        <dbReference type="ChEBI" id="CHEBI:60377"/>
    </reaction>
    <physiologicalReaction direction="left-to-right" evidence="1">
        <dbReference type="Rhea" id="RHEA:72676"/>
    </physiologicalReaction>
</comment>
<evidence type="ECO:0000313" key="5">
    <source>
        <dbReference type="EMBL" id="MFD1174954.1"/>
    </source>
</evidence>
<evidence type="ECO:0000259" key="4">
    <source>
        <dbReference type="SMART" id="SM00849"/>
    </source>
</evidence>
<dbReference type="InterPro" id="IPR001279">
    <property type="entry name" value="Metallo-B-lactamas"/>
</dbReference>
<proteinExistence type="predicted"/>
<sequence>MNIQYLGTAAYEGWPALFCKCEACEEARMAGGRNIRTRSQAVIDGTLLIDMPPDTYYHALTYNIDLSAIGHLLITHSHEDHFYPSDMIAKAEPYAFDGSAPSLQVYGNEAIVKMLEQALDSSGLDDVRKFITPVYLKPFVPVEIGEYVVTPLLADHMPQEKCYIYIIEKDGKRLLYGHDTGVFPEATFEYIKGRRFDLVSLDCTFGPTLWEHGGHMGLPNNLAVKQRMEQMGSADGQTQFVINHFSHNSKVIHDQLVPHAEKHGIITAYDGMMLCV</sequence>
<dbReference type="SMART" id="SM00849">
    <property type="entry name" value="Lactamase_B"/>
    <property type="match status" value="1"/>
</dbReference>
<gene>
    <name evidence="5" type="ORF">ACFQ3W_01355</name>
</gene>
<comment type="function">
    <text evidence="2">Counteracts the endogenous Pycsar antiviral defense system. Phosphodiesterase that enables metal-dependent hydrolysis of host cyclic nucleotide Pycsar defense signals such as cCMP and cUMP.</text>
</comment>
<evidence type="ECO:0000256" key="1">
    <source>
        <dbReference type="ARBA" id="ARBA00034221"/>
    </source>
</evidence>
<evidence type="ECO:0000313" key="6">
    <source>
        <dbReference type="Proteomes" id="UP001597262"/>
    </source>
</evidence>
<comment type="caution">
    <text evidence="5">The sequence shown here is derived from an EMBL/GenBank/DDBJ whole genome shotgun (WGS) entry which is preliminary data.</text>
</comment>
<keyword evidence="6" id="KW-1185">Reference proteome</keyword>
<accession>A0ABW3RRC3</accession>
<feature type="domain" description="Metallo-beta-lactamase" evidence="4">
    <location>
        <begin position="37"/>
        <end position="209"/>
    </location>
</feature>
<dbReference type="PANTHER" id="PTHR42663:SF6">
    <property type="entry name" value="HYDROLASE C777.06C-RELATED"/>
    <property type="match status" value="1"/>
</dbReference>
<comment type="catalytic activity">
    <reaction evidence="3">
        <text>3',5'-cyclic UMP + H2O = UMP + H(+)</text>
        <dbReference type="Rhea" id="RHEA:70575"/>
        <dbReference type="ChEBI" id="CHEBI:15377"/>
        <dbReference type="ChEBI" id="CHEBI:15378"/>
        <dbReference type="ChEBI" id="CHEBI:57865"/>
        <dbReference type="ChEBI" id="CHEBI:184387"/>
    </reaction>
    <physiologicalReaction direction="left-to-right" evidence="3">
        <dbReference type="Rhea" id="RHEA:70576"/>
    </physiologicalReaction>
</comment>
<dbReference type="PANTHER" id="PTHR42663">
    <property type="entry name" value="HYDROLASE C777.06C-RELATED-RELATED"/>
    <property type="match status" value="1"/>
</dbReference>
<evidence type="ECO:0000256" key="3">
    <source>
        <dbReference type="ARBA" id="ARBA00048505"/>
    </source>
</evidence>
<dbReference type="RefSeq" id="WP_379315836.1">
    <property type="nucleotide sequence ID" value="NZ_JBHTLM010000001.1"/>
</dbReference>
<organism evidence="5 6">
    <name type="scientific">Paenibacillus puldeungensis</name>
    <dbReference type="NCBI Taxonomy" id="696536"/>
    <lineage>
        <taxon>Bacteria</taxon>
        <taxon>Bacillati</taxon>
        <taxon>Bacillota</taxon>
        <taxon>Bacilli</taxon>
        <taxon>Bacillales</taxon>
        <taxon>Paenibacillaceae</taxon>
        <taxon>Paenibacillus</taxon>
    </lineage>
</organism>
<dbReference type="SUPFAM" id="SSF56281">
    <property type="entry name" value="Metallo-hydrolase/oxidoreductase"/>
    <property type="match status" value="1"/>
</dbReference>
<dbReference type="Pfam" id="PF12706">
    <property type="entry name" value="Lactamase_B_2"/>
    <property type="match status" value="1"/>
</dbReference>
<reference evidence="6" key="1">
    <citation type="journal article" date="2019" name="Int. J. Syst. Evol. Microbiol.">
        <title>The Global Catalogue of Microorganisms (GCM) 10K type strain sequencing project: providing services to taxonomists for standard genome sequencing and annotation.</title>
        <authorList>
            <consortium name="The Broad Institute Genomics Platform"/>
            <consortium name="The Broad Institute Genome Sequencing Center for Infectious Disease"/>
            <person name="Wu L."/>
            <person name="Ma J."/>
        </authorList>
    </citation>
    <scope>NUCLEOTIDE SEQUENCE [LARGE SCALE GENOMIC DNA]</scope>
    <source>
        <strain evidence="6">CCUG 59189</strain>
    </source>
</reference>
<dbReference type="Gene3D" id="3.60.15.10">
    <property type="entry name" value="Ribonuclease Z/Hydroxyacylglutathione hydrolase-like"/>
    <property type="match status" value="1"/>
</dbReference>
<protein>
    <submittedName>
        <fullName evidence="5">MBL fold metallo-hydrolase</fullName>
    </submittedName>
</protein>
<dbReference type="Proteomes" id="UP001597262">
    <property type="component" value="Unassembled WGS sequence"/>
</dbReference>
<dbReference type="EMBL" id="JBHTLM010000001">
    <property type="protein sequence ID" value="MFD1174954.1"/>
    <property type="molecule type" value="Genomic_DNA"/>
</dbReference>
<evidence type="ECO:0000256" key="2">
    <source>
        <dbReference type="ARBA" id="ARBA00034301"/>
    </source>
</evidence>
<name>A0ABW3RRC3_9BACL</name>
<dbReference type="InterPro" id="IPR036866">
    <property type="entry name" value="RibonucZ/Hydroxyglut_hydro"/>
</dbReference>